<comment type="caution">
    <text evidence="2">The sequence shown here is derived from an EMBL/GenBank/DDBJ whole genome shotgun (WGS) entry which is preliminary data.</text>
</comment>
<name>A0A562V1M6_9ACTN</name>
<keyword evidence="3" id="KW-1185">Reference proteome</keyword>
<sequence>MMTDTPCRTVSMWVAGEFSRDISYIEDIEDLVEDHQWQWGGNTVALCALGTKGEFPPVIHYARWPDVEGAYLAWRGVPARSPEPPPSPATGMEVDDTGHTSRTIPAADIAVTQADLLAALLEWLDTGERPTCVEWSTSSP</sequence>
<gene>
    <name evidence="2" type="ORF">LX16_2476</name>
</gene>
<protein>
    <submittedName>
        <fullName evidence="2">Immunity protein Imm1 of predicted polymorphic toxin system</fullName>
    </submittedName>
</protein>
<dbReference type="EMBL" id="VLLL01000006">
    <property type="protein sequence ID" value="TWJ11745.1"/>
    <property type="molecule type" value="Genomic_DNA"/>
</dbReference>
<evidence type="ECO:0000256" key="1">
    <source>
        <dbReference type="SAM" id="MobiDB-lite"/>
    </source>
</evidence>
<dbReference type="Pfam" id="PF14430">
    <property type="entry name" value="Imm1"/>
    <property type="match status" value="1"/>
</dbReference>
<evidence type="ECO:0000313" key="2">
    <source>
        <dbReference type="EMBL" id="TWJ11745.1"/>
    </source>
</evidence>
<dbReference type="AlphaFoldDB" id="A0A562V1M6"/>
<dbReference type="Proteomes" id="UP000321617">
    <property type="component" value="Unassembled WGS sequence"/>
</dbReference>
<feature type="region of interest" description="Disordered" evidence="1">
    <location>
        <begin position="78"/>
        <end position="100"/>
    </location>
</feature>
<evidence type="ECO:0000313" key="3">
    <source>
        <dbReference type="Proteomes" id="UP000321617"/>
    </source>
</evidence>
<accession>A0A562V1M6</accession>
<dbReference type="InterPro" id="IPR025680">
    <property type="entry name" value="DddI"/>
</dbReference>
<proteinExistence type="predicted"/>
<organism evidence="2 3">
    <name type="scientific">Stackebrandtia albiflava</name>
    <dbReference type="NCBI Taxonomy" id="406432"/>
    <lineage>
        <taxon>Bacteria</taxon>
        <taxon>Bacillati</taxon>
        <taxon>Actinomycetota</taxon>
        <taxon>Actinomycetes</taxon>
        <taxon>Glycomycetales</taxon>
        <taxon>Glycomycetaceae</taxon>
        <taxon>Stackebrandtia</taxon>
    </lineage>
</organism>
<reference evidence="2 3" key="1">
    <citation type="journal article" date="2013" name="Stand. Genomic Sci.">
        <title>Genomic Encyclopedia of Type Strains, Phase I: The one thousand microbial genomes (KMG-I) project.</title>
        <authorList>
            <person name="Kyrpides N.C."/>
            <person name="Woyke T."/>
            <person name="Eisen J.A."/>
            <person name="Garrity G."/>
            <person name="Lilburn T.G."/>
            <person name="Beck B.J."/>
            <person name="Whitman W.B."/>
            <person name="Hugenholtz P."/>
            <person name="Klenk H.P."/>
        </authorList>
    </citation>
    <scope>NUCLEOTIDE SEQUENCE [LARGE SCALE GENOMIC DNA]</scope>
    <source>
        <strain evidence="2 3">DSM 45044</strain>
    </source>
</reference>